<dbReference type="STRING" id="1125876.SAMN05443292_0004"/>
<dbReference type="PRINTS" id="PR00080">
    <property type="entry name" value="SDRFAMILY"/>
</dbReference>
<sequence>MKNFENKKVAISGGGSGIGKSLIAELYKAGTRDFAVIGRSADKLEALKNEFPEARFILFSGDVSKPQDLKEFTKEIENKWKALDLLINNAGIVSAGPIGEISDEDIISQVNTNVTGLILLTKYALPLLKESKEAAILNVSSNLALIGLPFYAPYAATKGAVKVFSEALRRELKDFPIQVATLYPTGTDTPMMTSSQSQGLHSSEMVAQKAIEGLKNNDIDITLGDAENIKLNRENPVEFDKKAASMYDAMKKRTENHRSM</sequence>
<dbReference type="GO" id="GO:0016491">
    <property type="term" value="F:oxidoreductase activity"/>
    <property type="evidence" value="ECO:0007669"/>
    <property type="project" value="UniProtKB-KW"/>
</dbReference>
<name>A0A1I3CQ32_9FLAO</name>
<evidence type="ECO:0000256" key="1">
    <source>
        <dbReference type="ARBA" id="ARBA00006484"/>
    </source>
</evidence>
<dbReference type="PANTHER" id="PTHR42901:SF1">
    <property type="entry name" value="ALCOHOL DEHYDROGENASE"/>
    <property type="match status" value="1"/>
</dbReference>
<accession>A0A1I3CQ32</accession>
<protein>
    <submittedName>
        <fullName evidence="4">Short-chain dehydrogenase</fullName>
    </submittedName>
</protein>
<dbReference type="CDD" id="cd05233">
    <property type="entry name" value="SDR_c"/>
    <property type="match status" value="1"/>
</dbReference>
<evidence type="ECO:0000256" key="2">
    <source>
        <dbReference type="ARBA" id="ARBA00023002"/>
    </source>
</evidence>
<dbReference type="Gene3D" id="3.40.50.720">
    <property type="entry name" value="NAD(P)-binding Rossmann-like Domain"/>
    <property type="match status" value="1"/>
</dbReference>
<dbReference type="InterPro" id="IPR002347">
    <property type="entry name" value="SDR_fam"/>
</dbReference>
<evidence type="ECO:0000313" key="5">
    <source>
        <dbReference type="Proteomes" id="UP000198931"/>
    </source>
</evidence>
<keyword evidence="5" id="KW-1185">Reference proteome</keyword>
<evidence type="ECO:0000313" key="4">
    <source>
        <dbReference type="EMBL" id="SFH76597.1"/>
    </source>
</evidence>
<dbReference type="PANTHER" id="PTHR42901">
    <property type="entry name" value="ALCOHOL DEHYDROGENASE"/>
    <property type="match status" value="1"/>
</dbReference>
<dbReference type="Pfam" id="PF00106">
    <property type="entry name" value="adh_short"/>
    <property type="match status" value="1"/>
</dbReference>
<gene>
    <name evidence="4" type="ORF">SAMN05443292_0004</name>
</gene>
<reference evidence="4 5" key="1">
    <citation type="submission" date="2016-10" db="EMBL/GenBank/DDBJ databases">
        <authorList>
            <person name="de Groot N.N."/>
        </authorList>
    </citation>
    <scope>NUCLEOTIDE SEQUENCE [LARGE SCALE GENOMIC DNA]</scope>
    <source>
        <strain evidence="4 5">DSM 26000</strain>
    </source>
</reference>
<dbReference type="Proteomes" id="UP000198931">
    <property type="component" value="Unassembled WGS sequence"/>
</dbReference>
<dbReference type="PRINTS" id="PR00081">
    <property type="entry name" value="GDHRDH"/>
</dbReference>
<organism evidence="4 5">
    <name type="scientific">Halpernia frigidisoli</name>
    <dbReference type="NCBI Taxonomy" id="1125876"/>
    <lineage>
        <taxon>Bacteria</taxon>
        <taxon>Pseudomonadati</taxon>
        <taxon>Bacteroidota</taxon>
        <taxon>Flavobacteriia</taxon>
        <taxon>Flavobacteriales</taxon>
        <taxon>Weeksellaceae</taxon>
        <taxon>Chryseobacterium group</taxon>
        <taxon>Halpernia</taxon>
    </lineage>
</organism>
<evidence type="ECO:0000256" key="3">
    <source>
        <dbReference type="RuleBase" id="RU000363"/>
    </source>
</evidence>
<dbReference type="InterPro" id="IPR020904">
    <property type="entry name" value="Sc_DH/Rdtase_CS"/>
</dbReference>
<dbReference type="EMBL" id="FOQT01000001">
    <property type="protein sequence ID" value="SFH76597.1"/>
    <property type="molecule type" value="Genomic_DNA"/>
</dbReference>
<dbReference type="PROSITE" id="PS00061">
    <property type="entry name" value="ADH_SHORT"/>
    <property type="match status" value="1"/>
</dbReference>
<dbReference type="RefSeq" id="WP_090078136.1">
    <property type="nucleotide sequence ID" value="NZ_FOQT01000001.1"/>
</dbReference>
<dbReference type="SUPFAM" id="SSF51735">
    <property type="entry name" value="NAD(P)-binding Rossmann-fold domains"/>
    <property type="match status" value="1"/>
</dbReference>
<comment type="similarity">
    <text evidence="1 3">Belongs to the short-chain dehydrogenases/reductases (SDR) family.</text>
</comment>
<dbReference type="InterPro" id="IPR036291">
    <property type="entry name" value="NAD(P)-bd_dom_sf"/>
</dbReference>
<keyword evidence="2" id="KW-0560">Oxidoreductase</keyword>
<proteinExistence type="inferred from homology"/>
<dbReference type="AlphaFoldDB" id="A0A1I3CQ32"/>
<dbReference type="OrthoDB" id="9803333at2"/>